<feature type="compositionally biased region" description="Basic and acidic residues" evidence="1">
    <location>
        <begin position="53"/>
        <end position="63"/>
    </location>
</feature>
<protein>
    <submittedName>
        <fullName evidence="2">Uncharacterized protein</fullName>
    </submittedName>
</protein>
<feature type="compositionally biased region" description="Low complexity" evidence="1">
    <location>
        <begin position="38"/>
        <end position="48"/>
    </location>
</feature>
<dbReference type="Proteomes" id="UP000182235">
    <property type="component" value="Unassembled WGS sequence"/>
</dbReference>
<comment type="caution">
    <text evidence="2">The sequence shown here is derived from an EMBL/GenBank/DDBJ whole genome shotgun (WGS) entry which is preliminary data.</text>
</comment>
<dbReference type="VEuPathDB" id="FungiDB:AJ78_09058"/>
<feature type="compositionally biased region" description="Basic and acidic residues" evidence="1">
    <location>
        <begin position="22"/>
        <end position="31"/>
    </location>
</feature>
<organism evidence="2 3">
    <name type="scientific">Emergomyces pasteurianus Ep9510</name>
    <dbReference type="NCBI Taxonomy" id="1447872"/>
    <lineage>
        <taxon>Eukaryota</taxon>
        <taxon>Fungi</taxon>
        <taxon>Dikarya</taxon>
        <taxon>Ascomycota</taxon>
        <taxon>Pezizomycotina</taxon>
        <taxon>Eurotiomycetes</taxon>
        <taxon>Eurotiomycetidae</taxon>
        <taxon>Onygenales</taxon>
        <taxon>Ajellomycetaceae</taxon>
        <taxon>Emergomyces</taxon>
    </lineage>
</organism>
<evidence type="ECO:0000313" key="3">
    <source>
        <dbReference type="Proteomes" id="UP000182235"/>
    </source>
</evidence>
<reference evidence="2 3" key="1">
    <citation type="submission" date="2015-07" db="EMBL/GenBank/DDBJ databases">
        <title>Emmonsia species relationships and genome sequence.</title>
        <authorList>
            <consortium name="The Broad Institute Genomics Platform"/>
            <person name="Cuomo C.A."/>
            <person name="Munoz J.F."/>
            <person name="Imamovic A."/>
            <person name="Priest M.E."/>
            <person name="Young S."/>
            <person name="Clay O.K."/>
            <person name="McEwen J.G."/>
        </authorList>
    </citation>
    <scope>NUCLEOTIDE SEQUENCE [LARGE SCALE GENOMIC DNA]</scope>
    <source>
        <strain evidence="2 3">UAMH 9510</strain>
    </source>
</reference>
<feature type="non-terminal residue" evidence="2">
    <location>
        <position position="132"/>
    </location>
</feature>
<name>A0A1J9NXW3_9EURO</name>
<dbReference type="EMBL" id="LGRN01001457">
    <property type="protein sequence ID" value="OJD09465.1"/>
    <property type="molecule type" value="Genomic_DNA"/>
</dbReference>
<evidence type="ECO:0000256" key="1">
    <source>
        <dbReference type="SAM" id="MobiDB-lite"/>
    </source>
</evidence>
<accession>A0A1J9NXW3</accession>
<keyword evidence="3" id="KW-1185">Reference proteome</keyword>
<dbReference type="AlphaFoldDB" id="A0A1J9NXW3"/>
<feature type="region of interest" description="Disordered" evidence="1">
    <location>
        <begin position="1"/>
        <end position="63"/>
    </location>
</feature>
<gene>
    <name evidence="2" type="ORF">AJ78_09058</name>
</gene>
<sequence length="132" mass="14743">MPISKASEGSPLRRSRRIAAMRTEEAGEKPARSKRQLSAETSLSELSTIPESPESRGNKINKARDRINRYVPGQRAHTKRTDHKLIPCLNAFLDWLPAEGVDSLIHDVESCNDDDEALYCVFENLASALLQP</sequence>
<dbReference type="OrthoDB" id="2104739at2759"/>
<evidence type="ECO:0000313" key="2">
    <source>
        <dbReference type="EMBL" id="OJD09465.1"/>
    </source>
</evidence>
<proteinExistence type="predicted"/>